<dbReference type="SUPFAM" id="SSF53254">
    <property type="entry name" value="Phosphoglycerate mutase-like"/>
    <property type="match status" value="1"/>
</dbReference>
<dbReference type="InterPro" id="IPR029033">
    <property type="entry name" value="His_PPase_superfam"/>
</dbReference>
<name>A0A086JX28_TOXGO</name>
<sequence length="559" mass="61339">MESLPAAAVSAAAQAAEAAGAALTTGSSSSSLLVFLVPFVCPPSFFFLLLLTFFVFFVASVLLRYLKMLHLKRQQDLLRLAAASSTAVVAGGHTFGFSFSLPALSASTGAGAPAGKRRWISFESLALLALLTKEAIWNVLRKLWLTAYAVLFLCLSGEERGLETALKRKRVLAEDADSVERRTVLFIRHGESVWNATFNRPVLSLSFPLRFCLFWLWELFLAPERDSVLFDSPLSTAGICQAAELRAELRAALRSPASSLREWPAALATWAAAGVCAPGAGRRVVEMHELGEDRAQAVERRLERRTGDMQSAEAPSQCGAAPARGVCAPQRRGMEAESEREDGVRSRMRSVEEETAAEEGKKDAREEAGGENALVLVSSNLRRAISTLLIALGPSVQSHSQTIQILSSLQESTRFPDAFSLTSLPFSRRSSPPLSQLEEAVVGASLGQLYASHLDQNFNQGNKRLYSTLVGRLFAFSSWLFEGSTERQAVIVVGHSRWLRYFFRMFFPAEQAHPAKDQKLSNCGVLKFDYLQLHQKNSGRVDYLIDPRSCQLLRGSFSP</sequence>
<dbReference type="AlphaFoldDB" id="A0A086JX28"/>
<feature type="compositionally biased region" description="Basic and acidic residues" evidence="1">
    <location>
        <begin position="332"/>
        <end position="367"/>
    </location>
</feature>
<proteinExistence type="predicted"/>
<dbReference type="InterPro" id="IPR050275">
    <property type="entry name" value="PGM_Phosphatase"/>
</dbReference>
<dbReference type="Proteomes" id="UP000028837">
    <property type="component" value="Unassembled WGS sequence"/>
</dbReference>
<dbReference type="PANTHER" id="PTHR48100:SF33">
    <property type="entry name" value="PEPTIDASE S54 RHOMBOID DOMAIN-CONTAINING PROTEIN"/>
    <property type="match status" value="1"/>
</dbReference>
<feature type="transmembrane region" description="Helical" evidence="2">
    <location>
        <begin position="44"/>
        <end position="65"/>
    </location>
</feature>
<evidence type="ECO:0000256" key="1">
    <source>
        <dbReference type="SAM" id="MobiDB-lite"/>
    </source>
</evidence>
<evidence type="ECO:0000313" key="4">
    <source>
        <dbReference type="Proteomes" id="UP000028837"/>
    </source>
</evidence>
<keyword evidence="2" id="KW-1133">Transmembrane helix</keyword>
<dbReference type="PANTHER" id="PTHR48100">
    <property type="entry name" value="BROAD-SPECIFICITY PHOSPHATASE YOR283W-RELATED"/>
    <property type="match status" value="1"/>
</dbReference>
<evidence type="ECO:0000313" key="3">
    <source>
        <dbReference type="EMBL" id="KFG36696.1"/>
    </source>
</evidence>
<gene>
    <name evidence="3" type="ORF">TGDOM2_316200</name>
</gene>
<dbReference type="OrthoDB" id="496981at2759"/>
<dbReference type="Gene3D" id="3.40.50.1240">
    <property type="entry name" value="Phosphoglycerate mutase-like"/>
    <property type="match status" value="2"/>
</dbReference>
<keyword evidence="2" id="KW-0812">Transmembrane</keyword>
<accession>A0A086JX28</accession>
<dbReference type="VEuPathDB" id="ToxoDB:TGDOM2_316200"/>
<protein>
    <submittedName>
        <fullName evidence="3">Phosphoglycerate mutase family protein</fullName>
    </submittedName>
</protein>
<feature type="region of interest" description="Disordered" evidence="1">
    <location>
        <begin position="308"/>
        <end position="367"/>
    </location>
</feature>
<dbReference type="CDD" id="cd07040">
    <property type="entry name" value="HP"/>
    <property type="match status" value="1"/>
</dbReference>
<dbReference type="EMBL" id="AHZU02001073">
    <property type="protein sequence ID" value="KFG36696.1"/>
    <property type="molecule type" value="Genomic_DNA"/>
</dbReference>
<dbReference type="GO" id="GO:0016791">
    <property type="term" value="F:phosphatase activity"/>
    <property type="evidence" value="ECO:0007669"/>
    <property type="project" value="TreeGrafter"/>
</dbReference>
<reference evidence="3 4" key="1">
    <citation type="submission" date="2014-02" db="EMBL/GenBank/DDBJ databases">
        <authorList>
            <person name="Sibley D."/>
            <person name="Venepally P."/>
            <person name="Karamycheva S."/>
            <person name="Hadjithomas M."/>
            <person name="Khan A."/>
            <person name="Brunk B."/>
            <person name="Roos D."/>
            <person name="Caler E."/>
            <person name="Lorenzi H."/>
        </authorList>
    </citation>
    <scope>NUCLEOTIDE SEQUENCE [LARGE SCALE GENOMIC DNA]</scope>
    <source>
        <strain evidence="3 4">GAB2-2007-GAL-DOM2</strain>
    </source>
</reference>
<keyword evidence="2" id="KW-0472">Membrane</keyword>
<organism evidence="3 4">
    <name type="scientific">Toxoplasma gondii GAB2-2007-GAL-DOM2</name>
    <dbReference type="NCBI Taxonomy" id="1130820"/>
    <lineage>
        <taxon>Eukaryota</taxon>
        <taxon>Sar</taxon>
        <taxon>Alveolata</taxon>
        <taxon>Apicomplexa</taxon>
        <taxon>Conoidasida</taxon>
        <taxon>Coccidia</taxon>
        <taxon>Eucoccidiorida</taxon>
        <taxon>Eimeriorina</taxon>
        <taxon>Sarcocystidae</taxon>
        <taxon>Toxoplasma</taxon>
    </lineage>
</organism>
<dbReference type="GO" id="GO:0005829">
    <property type="term" value="C:cytosol"/>
    <property type="evidence" value="ECO:0007669"/>
    <property type="project" value="TreeGrafter"/>
</dbReference>
<comment type="caution">
    <text evidence="3">The sequence shown here is derived from an EMBL/GenBank/DDBJ whole genome shotgun (WGS) entry which is preliminary data.</text>
</comment>
<evidence type="ECO:0000256" key="2">
    <source>
        <dbReference type="SAM" id="Phobius"/>
    </source>
</evidence>